<protein>
    <submittedName>
        <fullName evidence="1">Uncharacterized protein</fullName>
    </submittedName>
</protein>
<proteinExistence type="predicted"/>
<name>A0ACC8EMR0_9PEZI</name>
<sequence>MLWSPSSIVALLVSVMKGAIMIPIASSLGQLKWRFFSSGSDRYRKLGRFETFDNASRGVLGSISLLFALRFWHLASLGALITVLLLSMDTLIQNSISHTKDIVDHQAWVLRTNQYNTISKYPLGDGQPLPSNNVMATISGEMNWLNGTGAFSQRYYCGTGNCTFPKYQTLKAEHQCVDVTDRIIQSEGNYLHPYENEYGQPIEISVDKGVVSAMPSTLRVNNTPELQDVGPLIVSYSIIANSDPQFSSPVALECAIYWAVQTYEAKVMTTSDLNSMSLYETAVGPSFTNKSDEARTFYNQLEYISIIPDECWTNGTRSSFPENENCEFWVVSESQLALQNFFLSSVVGIYAIGSVNSTGGPEGTTFDVSSLYSHTLVSRIYQVSDPIAWMNYTVERLAWAVTASIRNNPVNLTTDEYRPAMGDNIGDVYKIRWKWLALPAGIVAATVLFLFATLLVSWKHEAWKTSALAALFHSFTENDRAYFGEADKYVEMREIGDNVEVRMAHVDGSRRIVAKL</sequence>
<evidence type="ECO:0000313" key="2">
    <source>
        <dbReference type="Proteomes" id="UP000250078"/>
    </source>
</evidence>
<evidence type="ECO:0000313" key="1">
    <source>
        <dbReference type="EMBL" id="OCK87643.1"/>
    </source>
</evidence>
<dbReference type="Proteomes" id="UP000250078">
    <property type="component" value="Unassembled WGS sequence"/>
</dbReference>
<keyword evidence="2" id="KW-1185">Reference proteome</keyword>
<gene>
    <name evidence="1" type="ORF">K441DRAFT_622702</name>
</gene>
<accession>A0ACC8EMR0</accession>
<dbReference type="EMBL" id="KV748258">
    <property type="protein sequence ID" value="OCK87643.1"/>
    <property type="molecule type" value="Genomic_DNA"/>
</dbReference>
<organism evidence="1 2">
    <name type="scientific">Cenococcum geophilum 1.58</name>
    <dbReference type="NCBI Taxonomy" id="794803"/>
    <lineage>
        <taxon>Eukaryota</taxon>
        <taxon>Fungi</taxon>
        <taxon>Dikarya</taxon>
        <taxon>Ascomycota</taxon>
        <taxon>Pezizomycotina</taxon>
        <taxon>Dothideomycetes</taxon>
        <taxon>Pleosporomycetidae</taxon>
        <taxon>Gloniales</taxon>
        <taxon>Gloniaceae</taxon>
        <taxon>Cenococcum</taxon>
    </lineage>
</organism>
<reference evidence="1 2" key="1">
    <citation type="journal article" date="2016" name="Nat. Commun.">
        <title>Ectomycorrhizal ecology is imprinted in the genome of the dominant symbiotic fungus Cenococcum geophilum.</title>
        <authorList>
            <consortium name="DOE Joint Genome Institute"/>
            <person name="Peter M."/>
            <person name="Kohler A."/>
            <person name="Ohm R.A."/>
            <person name="Kuo A."/>
            <person name="Krutzmann J."/>
            <person name="Morin E."/>
            <person name="Arend M."/>
            <person name="Barry K.W."/>
            <person name="Binder M."/>
            <person name="Choi C."/>
            <person name="Clum A."/>
            <person name="Copeland A."/>
            <person name="Grisel N."/>
            <person name="Haridas S."/>
            <person name="Kipfer T."/>
            <person name="LaButti K."/>
            <person name="Lindquist E."/>
            <person name="Lipzen A."/>
            <person name="Maire R."/>
            <person name="Meier B."/>
            <person name="Mihaltcheva S."/>
            <person name="Molinier V."/>
            <person name="Murat C."/>
            <person name="Poggeler S."/>
            <person name="Quandt C.A."/>
            <person name="Sperisen C."/>
            <person name="Tritt A."/>
            <person name="Tisserant E."/>
            <person name="Crous P.W."/>
            <person name="Henrissat B."/>
            <person name="Nehls U."/>
            <person name="Egli S."/>
            <person name="Spatafora J.W."/>
            <person name="Grigoriev I.V."/>
            <person name="Martin F.M."/>
        </authorList>
    </citation>
    <scope>NUCLEOTIDE SEQUENCE [LARGE SCALE GENOMIC DNA]</scope>
    <source>
        <strain evidence="1 2">1.58</strain>
    </source>
</reference>